<protein>
    <submittedName>
        <fullName evidence="2">Uncharacterized protein</fullName>
    </submittedName>
</protein>
<proteinExistence type="predicted"/>
<name>A0ABQ3FRJ1_9RHOB</name>
<dbReference type="Proteomes" id="UP000658305">
    <property type="component" value="Unassembled WGS sequence"/>
</dbReference>
<accession>A0ABQ3FRJ1</accession>
<dbReference type="EMBL" id="BMYI01000020">
    <property type="protein sequence ID" value="GHC36347.1"/>
    <property type="molecule type" value="Genomic_DNA"/>
</dbReference>
<organism evidence="2 3">
    <name type="scientific">Gemmobacter nanjingensis</name>
    <dbReference type="NCBI Taxonomy" id="488454"/>
    <lineage>
        <taxon>Bacteria</taxon>
        <taxon>Pseudomonadati</taxon>
        <taxon>Pseudomonadota</taxon>
        <taxon>Alphaproteobacteria</taxon>
        <taxon>Rhodobacterales</taxon>
        <taxon>Paracoccaceae</taxon>
        <taxon>Gemmobacter</taxon>
    </lineage>
</organism>
<keyword evidence="3" id="KW-1185">Reference proteome</keyword>
<feature type="region of interest" description="Disordered" evidence="1">
    <location>
        <begin position="35"/>
        <end position="59"/>
    </location>
</feature>
<evidence type="ECO:0000313" key="2">
    <source>
        <dbReference type="EMBL" id="GHC36347.1"/>
    </source>
</evidence>
<evidence type="ECO:0000256" key="1">
    <source>
        <dbReference type="SAM" id="MobiDB-lite"/>
    </source>
</evidence>
<comment type="caution">
    <text evidence="2">The sequence shown here is derived from an EMBL/GenBank/DDBJ whole genome shotgun (WGS) entry which is preliminary data.</text>
</comment>
<feature type="compositionally biased region" description="Basic and acidic residues" evidence="1">
    <location>
        <begin position="35"/>
        <end position="54"/>
    </location>
</feature>
<reference evidence="3" key="1">
    <citation type="journal article" date="2019" name="Int. J. Syst. Evol. Microbiol.">
        <title>The Global Catalogue of Microorganisms (GCM) 10K type strain sequencing project: providing services to taxonomists for standard genome sequencing and annotation.</title>
        <authorList>
            <consortium name="The Broad Institute Genomics Platform"/>
            <consortium name="The Broad Institute Genome Sequencing Center for Infectious Disease"/>
            <person name="Wu L."/>
            <person name="Ma J."/>
        </authorList>
    </citation>
    <scope>NUCLEOTIDE SEQUENCE [LARGE SCALE GENOMIC DNA]</scope>
    <source>
        <strain evidence="3">KCTC 23298</strain>
    </source>
</reference>
<gene>
    <name evidence="2" type="ORF">GCM10007291_42210</name>
</gene>
<evidence type="ECO:0000313" key="3">
    <source>
        <dbReference type="Proteomes" id="UP000658305"/>
    </source>
</evidence>
<sequence length="87" mass="9476">MDGIVSLSGIKPFGGAPGAFPGAAQVQEEQQDRCGGEDEAQRFPRRAMGEEPKGHRWPRFQSSSRAWIVTAMPISAMTISTQRSVSR</sequence>